<keyword evidence="7 9" id="KW-0472">Membrane</keyword>
<feature type="coiled-coil region" evidence="8">
    <location>
        <begin position="191"/>
        <end position="218"/>
    </location>
</feature>
<evidence type="ECO:0000256" key="6">
    <source>
        <dbReference type="ARBA" id="ARBA00023065"/>
    </source>
</evidence>
<feature type="transmembrane region" description="Helical" evidence="9">
    <location>
        <begin position="443"/>
        <end position="463"/>
    </location>
</feature>
<organism evidence="10 11">
    <name type="scientific">Bacteroides thetaiotaomicron</name>
    <dbReference type="NCBI Taxonomy" id="818"/>
    <lineage>
        <taxon>Bacteria</taxon>
        <taxon>Pseudomonadati</taxon>
        <taxon>Bacteroidota</taxon>
        <taxon>Bacteroidia</taxon>
        <taxon>Bacteroidales</taxon>
        <taxon>Bacteroidaceae</taxon>
        <taxon>Bacteroides</taxon>
    </lineage>
</organism>
<keyword evidence="5 9" id="KW-1133">Transmembrane helix</keyword>
<dbReference type="RefSeq" id="WP_032850648.1">
    <property type="nucleotide sequence ID" value="NZ_AP022660.1"/>
</dbReference>
<comment type="similarity">
    <text evidence="2">Belongs to the V-ATPase 116 kDa subunit family.</text>
</comment>
<keyword evidence="6" id="KW-0406">Ion transport</keyword>
<dbReference type="GO" id="GO:0016471">
    <property type="term" value="C:vacuolar proton-transporting V-type ATPase complex"/>
    <property type="evidence" value="ECO:0007669"/>
    <property type="project" value="TreeGrafter"/>
</dbReference>
<dbReference type="EMBL" id="AP022660">
    <property type="protein sequence ID" value="BCA50690.1"/>
    <property type="molecule type" value="Genomic_DNA"/>
</dbReference>
<dbReference type="GO" id="GO:0051117">
    <property type="term" value="F:ATPase binding"/>
    <property type="evidence" value="ECO:0007669"/>
    <property type="project" value="TreeGrafter"/>
</dbReference>
<dbReference type="Pfam" id="PF01496">
    <property type="entry name" value="V_ATPase_I"/>
    <property type="match status" value="1"/>
</dbReference>
<keyword evidence="3" id="KW-0813">Transport</keyword>
<evidence type="ECO:0000313" key="11">
    <source>
        <dbReference type="Proteomes" id="UP000500882"/>
    </source>
</evidence>
<dbReference type="GO" id="GO:0033179">
    <property type="term" value="C:proton-transporting V-type ATPase, V0 domain"/>
    <property type="evidence" value="ECO:0007669"/>
    <property type="project" value="InterPro"/>
</dbReference>
<evidence type="ECO:0000256" key="5">
    <source>
        <dbReference type="ARBA" id="ARBA00022989"/>
    </source>
</evidence>
<evidence type="ECO:0000256" key="2">
    <source>
        <dbReference type="ARBA" id="ARBA00009904"/>
    </source>
</evidence>
<dbReference type="PANTHER" id="PTHR11629:SF63">
    <property type="entry name" value="V-TYPE PROTON ATPASE SUBUNIT A"/>
    <property type="match status" value="1"/>
</dbReference>
<evidence type="ECO:0000256" key="9">
    <source>
        <dbReference type="SAM" id="Phobius"/>
    </source>
</evidence>
<evidence type="ECO:0000256" key="8">
    <source>
        <dbReference type="SAM" id="Coils"/>
    </source>
</evidence>
<evidence type="ECO:0000256" key="4">
    <source>
        <dbReference type="ARBA" id="ARBA00022692"/>
    </source>
</evidence>
<evidence type="ECO:0000256" key="1">
    <source>
        <dbReference type="ARBA" id="ARBA00004141"/>
    </source>
</evidence>
<gene>
    <name evidence="10" type="ORF">BatF92_26320</name>
</gene>
<accession>A0A0P0FKG7</accession>
<feature type="transmembrane region" description="Helical" evidence="9">
    <location>
        <begin position="411"/>
        <end position="431"/>
    </location>
</feature>
<dbReference type="AlphaFoldDB" id="A0A0P0FKG7"/>
<evidence type="ECO:0000256" key="7">
    <source>
        <dbReference type="ARBA" id="ARBA00023136"/>
    </source>
</evidence>
<name>A0A0P0FKG7_BACT4</name>
<dbReference type="PANTHER" id="PTHR11629">
    <property type="entry name" value="VACUOLAR PROTON ATPASES"/>
    <property type="match status" value="1"/>
</dbReference>
<feature type="transmembrane region" description="Helical" evidence="9">
    <location>
        <begin position="321"/>
        <end position="346"/>
    </location>
</feature>
<dbReference type="GO" id="GO:0046961">
    <property type="term" value="F:proton-transporting ATPase activity, rotational mechanism"/>
    <property type="evidence" value="ECO:0007669"/>
    <property type="project" value="InterPro"/>
</dbReference>
<dbReference type="GO" id="GO:0007035">
    <property type="term" value="P:vacuolar acidification"/>
    <property type="evidence" value="ECO:0007669"/>
    <property type="project" value="TreeGrafter"/>
</dbReference>
<dbReference type="InterPro" id="IPR002490">
    <property type="entry name" value="V-ATPase_116kDa_su"/>
</dbReference>
<proteinExistence type="inferred from homology"/>
<protein>
    <submittedName>
        <fullName evidence="10">V-type ATP synthase subunit I</fullName>
    </submittedName>
</protein>
<dbReference type="Proteomes" id="UP000500882">
    <property type="component" value="Chromosome"/>
</dbReference>
<feature type="transmembrane region" description="Helical" evidence="9">
    <location>
        <begin position="367"/>
        <end position="391"/>
    </location>
</feature>
<feature type="transmembrane region" description="Helical" evidence="9">
    <location>
        <begin position="550"/>
        <end position="573"/>
    </location>
</feature>
<sequence>MITKMKKLTFLVYHKEYEEFLNSLRELGVVHIVEKQQGAADNTELQENIRLSNRLTATLKLLQNQKHEKDAVIATEGGTAARGLQVLDEVDALQTEHGKLSQQLQGYAKEKEALQAWGNFDPASVRKLKDAGYVIGFYSCSEGNYQQEWETEYNAMIINRISSKVFFVTVTKAGQEVDLDVEQAKLPAYSLAHLETLYNTTEQAIEENEKKLVTLSETDVPSLKVALRELQGQIEFSKVVLSSEQAAGDKLMLIEGWAPAYSKVEIEAYLNDAHVYYEITDPMPGDNVPIRLNNKGFFAWFEPICKLYMLPKYNELDLTPFFAPFFMIFFGLCLGDSGYGLFLFLGATAYRLLAKKVTPSMKSILSLIQVLAVSTFFCGLLTGTFFGANIYDLDWPIVQRLKHAVLMDNNDMFQLSLILGAIQILFGMVLKAVNQTIQFGFKYAVATIGWIILLVSMAVSALLPNVLPMGGTVHLVILGISGAMIFLYNSPGKNIFMNIGLGLWDSYNMATGLLGDVLSYVRLFALGLSGGILAGVFNSLAVGMSPDNVIAGPIVMVLIFVIGHAINIFMNVLGAMVHPMRLTFVEFFKNSGYEGGGKEYKPFRNLE</sequence>
<reference evidence="10 11" key="1">
    <citation type="submission" date="2020-02" db="EMBL/GenBank/DDBJ databases">
        <title>Whole-genome sequencing and comparative analysis of the genomes of Bacteroides thetaiotaomicron and Escherichia coli isolated from a healthy resident in Vietnam.</title>
        <authorList>
            <person name="Mohsin M."/>
            <person name="Tanaka K."/>
            <person name="Kawahara R."/>
            <person name="Kondo S."/>
            <person name="Noguchi H."/>
            <person name="Motooka D."/>
            <person name="Nakamura S."/>
            <person name="Khong D.T."/>
            <person name="Nguyen T.N."/>
            <person name="Tran H.T."/>
            <person name="Yamamoto Y."/>
        </authorList>
    </citation>
    <scope>NUCLEOTIDE SEQUENCE [LARGE SCALE GENOMIC DNA]</scope>
    <source>
        <strain evidence="10 11">F9-2</strain>
    </source>
</reference>
<dbReference type="KEGG" id="btho:Btheta7330_01932"/>
<feature type="transmembrane region" description="Helical" evidence="9">
    <location>
        <begin position="523"/>
        <end position="544"/>
    </location>
</feature>
<feature type="transmembrane region" description="Helical" evidence="9">
    <location>
        <begin position="469"/>
        <end position="488"/>
    </location>
</feature>
<evidence type="ECO:0000256" key="3">
    <source>
        <dbReference type="ARBA" id="ARBA00022448"/>
    </source>
</evidence>
<evidence type="ECO:0000313" key="10">
    <source>
        <dbReference type="EMBL" id="BCA50690.1"/>
    </source>
</evidence>
<keyword evidence="4 9" id="KW-0812">Transmembrane</keyword>
<comment type="subcellular location">
    <subcellularLocation>
        <location evidence="1">Membrane</location>
        <topology evidence="1">Multi-pass membrane protein</topology>
    </subcellularLocation>
</comment>
<keyword evidence="8" id="KW-0175">Coiled coil</keyword>